<evidence type="ECO:0000256" key="4">
    <source>
        <dbReference type="ARBA" id="ARBA00022782"/>
    </source>
</evidence>
<evidence type="ECO:0000256" key="8">
    <source>
        <dbReference type="ARBA" id="ARBA00023163"/>
    </source>
</evidence>
<evidence type="ECO:0000259" key="12">
    <source>
        <dbReference type="Pfam" id="PF15269"/>
    </source>
</evidence>
<comment type="subcellular location">
    <subcellularLocation>
        <location evidence="1">Nucleus</location>
    </subcellularLocation>
</comment>
<dbReference type="GO" id="GO:0030154">
    <property type="term" value="P:cell differentiation"/>
    <property type="evidence" value="ECO:0007669"/>
    <property type="project" value="UniProtKB-KW"/>
</dbReference>
<feature type="compositionally biased region" description="Basic and acidic residues" evidence="11">
    <location>
        <begin position="304"/>
        <end position="322"/>
    </location>
</feature>
<keyword evidence="8" id="KW-0804">Transcription</keyword>
<feature type="region of interest" description="Disordered" evidence="11">
    <location>
        <begin position="84"/>
        <end position="162"/>
    </location>
</feature>
<proteinExistence type="predicted"/>
<dbReference type="Ensembl" id="ENSKMAT00000017021.1">
    <property type="protein sequence ID" value="ENSKMAP00000016787.1"/>
    <property type="gene ID" value="ENSKMAG00000012528.1"/>
</dbReference>
<feature type="region of interest" description="Disordered" evidence="11">
    <location>
        <begin position="499"/>
        <end position="564"/>
    </location>
</feature>
<feature type="region of interest" description="Disordered" evidence="11">
    <location>
        <begin position="373"/>
        <end position="435"/>
    </location>
</feature>
<evidence type="ECO:0000256" key="7">
    <source>
        <dbReference type="ARBA" id="ARBA00023159"/>
    </source>
</evidence>
<dbReference type="GO" id="GO:0008270">
    <property type="term" value="F:zinc ion binding"/>
    <property type="evidence" value="ECO:0007669"/>
    <property type="project" value="UniProtKB-KW"/>
</dbReference>
<dbReference type="GO" id="GO:0000978">
    <property type="term" value="F:RNA polymerase II cis-regulatory region sequence-specific DNA binding"/>
    <property type="evidence" value="ECO:0007669"/>
    <property type="project" value="TreeGrafter"/>
</dbReference>
<feature type="region of interest" description="Disordered" evidence="11">
    <location>
        <begin position="448"/>
        <end position="474"/>
    </location>
</feature>
<keyword evidence="6" id="KW-0805">Transcription regulation</keyword>
<feature type="compositionally biased region" description="Polar residues" evidence="11">
    <location>
        <begin position="373"/>
        <end position="384"/>
    </location>
</feature>
<feature type="domain" description="Zinc finger protein 750-like zinc finger" evidence="12">
    <location>
        <begin position="5"/>
        <end position="58"/>
    </location>
</feature>
<name>A0A3Q3FWW1_KRYMA</name>
<keyword evidence="5" id="KW-0862">Zinc</keyword>
<keyword evidence="3" id="KW-0863">Zinc-finger</keyword>
<evidence type="ECO:0000256" key="6">
    <source>
        <dbReference type="ARBA" id="ARBA00023015"/>
    </source>
</evidence>
<dbReference type="GO" id="GO:0001228">
    <property type="term" value="F:DNA-binding transcription activator activity, RNA polymerase II-specific"/>
    <property type="evidence" value="ECO:0007669"/>
    <property type="project" value="TreeGrafter"/>
</dbReference>
<evidence type="ECO:0000256" key="10">
    <source>
        <dbReference type="ARBA" id="ARBA00040216"/>
    </source>
</evidence>
<dbReference type="InterPro" id="IPR039064">
    <property type="entry name" value="ZNF750_Znf"/>
</dbReference>
<dbReference type="InterPro" id="IPR039363">
    <property type="entry name" value="ZNF750"/>
</dbReference>
<evidence type="ECO:0000256" key="9">
    <source>
        <dbReference type="ARBA" id="ARBA00023242"/>
    </source>
</evidence>
<evidence type="ECO:0000256" key="5">
    <source>
        <dbReference type="ARBA" id="ARBA00022833"/>
    </source>
</evidence>
<dbReference type="GO" id="GO:0005634">
    <property type="term" value="C:nucleus"/>
    <property type="evidence" value="ECO:0007669"/>
    <property type="project" value="UniProtKB-SubCell"/>
</dbReference>
<feature type="compositionally biased region" description="Polar residues" evidence="11">
    <location>
        <begin position="144"/>
        <end position="160"/>
    </location>
</feature>
<feature type="region of interest" description="Disordered" evidence="11">
    <location>
        <begin position="298"/>
        <end position="337"/>
    </location>
</feature>
<dbReference type="GO" id="GO:1990841">
    <property type="term" value="F:promoter-specific chromatin binding"/>
    <property type="evidence" value="ECO:0007669"/>
    <property type="project" value="TreeGrafter"/>
</dbReference>
<dbReference type="GeneTree" id="ENSGT00530000063870"/>
<keyword evidence="2" id="KW-0479">Metal-binding</keyword>
<evidence type="ECO:0000256" key="11">
    <source>
        <dbReference type="SAM" id="MobiDB-lite"/>
    </source>
</evidence>
<dbReference type="PANTHER" id="PTHR14678:SF1">
    <property type="entry name" value="ZINC FINGER PROTEIN 750"/>
    <property type="match status" value="1"/>
</dbReference>
<reference evidence="13" key="1">
    <citation type="submission" date="2025-08" db="UniProtKB">
        <authorList>
            <consortium name="Ensembl"/>
        </authorList>
    </citation>
    <scope>IDENTIFICATION</scope>
</reference>
<organism evidence="13 14">
    <name type="scientific">Kryptolebias marmoratus</name>
    <name type="common">Mangrove killifish</name>
    <name type="synonym">Rivulus marmoratus</name>
    <dbReference type="NCBI Taxonomy" id="37003"/>
    <lineage>
        <taxon>Eukaryota</taxon>
        <taxon>Metazoa</taxon>
        <taxon>Chordata</taxon>
        <taxon>Craniata</taxon>
        <taxon>Vertebrata</taxon>
        <taxon>Euteleostomi</taxon>
        <taxon>Actinopterygii</taxon>
        <taxon>Neopterygii</taxon>
        <taxon>Teleostei</taxon>
        <taxon>Neoteleostei</taxon>
        <taxon>Acanthomorphata</taxon>
        <taxon>Ovalentaria</taxon>
        <taxon>Atherinomorphae</taxon>
        <taxon>Cyprinodontiformes</taxon>
        <taxon>Rivulidae</taxon>
        <taxon>Kryptolebias</taxon>
    </lineage>
</organism>
<evidence type="ECO:0000256" key="2">
    <source>
        <dbReference type="ARBA" id="ARBA00022723"/>
    </source>
</evidence>
<keyword evidence="4" id="KW-0221">Differentiation</keyword>
<dbReference type="Pfam" id="PF15269">
    <property type="entry name" value="zf-C2H2_7"/>
    <property type="match status" value="1"/>
</dbReference>
<feature type="compositionally biased region" description="Low complexity" evidence="11">
    <location>
        <begin position="519"/>
        <end position="535"/>
    </location>
</feature>
<evidence type="ECO:0000313" key="14">
    <source>
        <dbReference type="Proteomes" id="UP000264800"/>
    </source>
</evidence>
<dbReference type="GO" id="GO:0008544">
    <property type="term" value="P:epidermis development"/>
    <property type="evidence" value="ECO:0007669"/>
    <property type="project" value="TreeGrafter"/>
</dbReference>
<keyword evidence="14" id="KW-1185">Reference proteome</keyword>
<feature type="compositionally biased region" description="Acidic residues" evidence="11">
    <location>
        <begin position="99"/>
        <end position="115"/>
    </location>
</feature>
<accession>A0A3Q3FWW1</accession>
<dbReference type="Proteomes" id="UP000264800">
    <property type="component" value="Unplaced"/>
</dbReference>
<evidence type="ECO:0000256" key="1">
    <source>
        <dbReference type="ARBA" id="ARBA00004123"/>
    </source>
</evidence>
<keyword evidence="7" id="KW-0010">Activator</keyword>
<protein>
    <recommendedName>
        <fullName evidence="10">Zinc finger protein 750</fullName>
    </recommendedName>
</protein>
<reference evidence="13" key="2">
    <citation type="submission" date="2025-09" db="UniProtKB">
        <authorList>
            <consortium name="Ensembl"/>
        </authorList>
    </citation>
    <scope>IDENTIFICATION</scope>
</reference>
<feature type="compositionally biased region" description="Polar residues" evidence="11">
    <location>
        <begin position="508"/>
        <end position="517"/>
    </location>
</feature>
<evidence type="ECO:0000256" key="3">
    <source>
        <dbReference type="ARBA" id="ARBA00022771"/>
    </source>
</evidence>
<dbReference type="AlphaFoldDB" id="A0A3Q3FWW1"/>
<evidence type="ECO:0000313" key="13">
    <source>
        <dbReference type="Ensembl" id="ENSKMAP00000016787.1"/>
    </source>
</evidence>
<feature type="compositionally biased region" description="Basic and acidic residues" evidence="11">
    <location>
        <begin position="412"/>
        <end position="432"/>
    </location>
</feature>
<keyword evidence="9" id="KW-0539">Nucleus</keyword>
<sequence>METDQERKPKRPHYIPRPPGKPFKYQCFQCPFTCNEKSHLFNHMKYNLCKNSISLVSQKNVQTPRQIKAVAKAVSVKSKDCTNLLPAQNKSPERHEVEENKDESVDDAEEVDVGENNEIKDLPRPSAFSPVTPNRDGAQALKSPVQQAEDSQAPTINHPSNLWGRIPSSVPLKSFNPLMVPEYPPYVLPDRHLYPPYYLPGHIHMNEQNSSFQPEFLDPQRPIVQPPIAPPHASPIPSYPYRYCHTLHPGPPLHYALYRPHEIPMPITGHRYLPLNVYTQSLGHKDYDFYMYSRPSHNNPHCSTQEEGHHDQNGDKATRLSPKEGCSASGSPDRPSQADIIQREAEATHMDTHLKTWNPSRMNQDKRSLQNLCHTESSPHSTASEPCPKTVSEEHHEDDTDNLAPLNLSTRNQDHEERAEHSLMSSDTEKTNGNELPLNLSLRASQSGYVYSSAPTTPEDLPRRPDEDLDEEPCDQRQTAALALCQLATASSTASSIISSTANQSTQRSPETTSIGSLKTAKPATRAKTTATKRTNNSLTDSKCHKPIKKGKTSERPLRRRPRC</sequence>
<dbReference type="PANTHER" id="PTHR14678">
    <property type="entry name" value="PROLINE-RICH PROTEIN 35-RELATED"/>
    <property type="match status" value="1"/>
</dbReference>